<keyword evidence="2" id="KW-0067">ATP-binding</keyword>
<dbReference type="GO" id="GO:0019136">
    <property type="term" value="F:deoxynucleoside kinase activity"/>
    <property type="evidence" value="ECO:0007669"/>
    <property type="project" value="InterPro"/>
</dbReference>
<dbReference type="CDD" id="cd01673">
    <property type="entry name" value="dNK"/>
    <property type="match status" value="1"/>
</dbReference>
<keyword evidence="4" id="KW-0418">Kinase</keyword>
<evidence type="ECO:0000313" key="4">
    <source>
        <dbReference type="EMBL" id="MBM3331694.1"/>
    </source>
</evidence>
<gene>
    <name evidence="4" type="ORF">FJY68_07585</name>
</gene>
<comment type="caution">
    <text evidence="4">The sequence shown here is derived from an EMBL/GenBank/DDBJ whole genome shotgun (WGS) entry which is preliminary data.</text>
</comment>
<dbReference type="PIRSF" id="PIRSF000705">
    <property type="entry name" value="DNK"/>
    <property type="match status" value="1"/>
</dbReference>
<feature type="binding site" evidence="2">
    <location>
        <begin position="178"/>
        <end position="180"/>
    </location>
    <ligand>
        <name>ATP</name>
        <dbReference type="ChEBI" id="CHEBI:30616"/>
    </ligand>
</feature>
<dbReference type="Pfam" id="PF01712">
    <property type="entry name" value="dNK"/>
    <property type="match status" value="1"/>
</dbReference>
<protein>
    <submittedName>
        <fullName evidence="4">Deoxynucleoside kinase</fullName>
    </submittedName>
</protein>
<keyword evidence="4" id="KW-0808">Transferase</keyword>
<dbReference type="SUPFAM" id="SSF52540">
    <property type="entry name" value="P-loop containing nucleoside triphosphate hydrolases"/>
    <property type="match status" value="1"/>
</dbReference>
<dbReference type="InterPro" id="IPR002624">
    <property type="entry name" value="DCK/DGK"/>
</dbReference>
<dbReference type="Gene3D" id="3.40.50.300">
    <property type="entry name" value="P-loop containing nucleotide triphosphate hydrolases"/>
    <property type="match status" value="1"/>
</dbReference>
<proteinExistence type="predicted"/>
<dbReference type="PANTHER" id="PTHR10513">
    <property type="entry name" value="DEOXYNUCLEOSIDE KINASE"/>
    <property type="match status" value="1"/>
</dbReference>
<organism evidence="4 5">
    <name type="scientific">candidate division WOR-3 bacterium</name>
    <dbReference type="NCBI Taxonomy" id="2052148"/>
    <lineage>
        <taxon>Bacteria</taxon>
        <taxon>Bacteria division WOR-3</taxon>
    </lineage>
</organism>
<dbReference type="Proteomes" id="UP000779900">
    <property type="component" value="Unassembled WGS sequence"/>
</dbReference>
<dbReference type="AlphaFoldDB" id="A0A938BTC5"/>
<evidence type="ECO:0000259" key="3">
    <source>
        <dbReference type="Pfam" id="PF01712"/>
    </source>
</evidence>
<feature type="binding site" evidence="1">
    <location>
        <position position="44"/>
    </location>
    <ligand>
        <name>substrate</name>
    </ligand>
</feature>
<dbReference type="GO" id="GO:0005524">
    <property type="term" value="F:ATP binding"/>
    <property type="evidence" value="ECO:0007669"/>
    <property type="project" value="UniProtKB-KW"/>
</dbReference>
<feature type="binding site" evidence="1">
    <location>
        <position position="82"/>
    </location>
    <ligand>
        <name>substrate</name>
    </ligand>
</feature>
<feature type="binding site" evidence="1">
    <location>
        <position position="55"/>
    </location>
    <ligand>
        <name>substrate</name>
    </ligand>
</feature>
<feature type="domain" description="Deoxynucleoside kinase" evidence="3">
    <location>
        <begin position="4"/>
        <end position="196"/>
    </location>
</feature>
<dbReference type="GO" id="GO:0005737">
    <property type="term" value="C:cytoplasm"/>
    <property type="evidence" value="ECO:0007669"/>
    <property type="project" value="TreeGrafter"/>
</dbReference>
<dbReference type="InterPro" id="IPR031314">
    <property type="entry name" value="DNK_dom"/>
</dbReference>
<accession>A0A938BTC5</accession>
<dbReference type="EMBL" id="VGIR01000040">
    <property type="protein sequence ID" value="MBM3331694.1"/>
    <property type="molecule type" value="Genomic_DNA"/>
</dbReference>
<feature type="binding site" evidence="2">
    <location>
        <begin position="134"/>
        <end position="138"/>
    </location>
    <ligand>
        <name>ATP</name>
        <dbReference type="ChEBI" id="CHEBI:30616"/>
    </ligand>
</feature>
<sequence>MRYLCIEGPIGVGKTALADLLAKRLDARLVKEAVEENPFLEKFYGDMRNYALPTQLFFLLSRHKQQSELLQSELFKRTVVCDYLFDKDRVFAHLNLTEHELTLYDRIYTFVAQEIPKPSIVVYLQARVEVLLARIRQRARGFEAAIDPEYLAELADAYNHYFMHYEAAPVLIVNTERLDFVANREDFEDLFRAIEETTTGRRFYSPRGKGR</sequence>
<reference evidence="4" key="1">
    <citation type="submission" date="2019-03" db="EMBL/GenBank/DDBJ databases">
        <title>Lake Tanganyika Metagenome-Assembled Genomes (MAGs).</title>
        <authorList>
            <person name="Tran P."/>
        </authorList>
    </citation>
    <scope>NUCLEOTIDE SEQUENCE</scope>
    <source>
        <strain evidence="4">K_DeepCast_150m_m2_040</strain>
    </source>
</reference>
<keyword evidence="2" id="KW-0547">Nucleotide-binding</keyword>
<name>A0A938BTC5_UNCW3</name>
<feature type="binding site" evidence="1">
    <location>
        <position position="77"/>
    </location>
    <ligand>
        <name>substrate</name>
    </ligand>
</feature>
<feature type="binding site" evidence="1">
    <location>
        <position position="143"/>
    </location>
    <ligand>
        <name>substrate</name>
    </ligand>
</feature>
<evidence type="ECO:0000313" key="5">
    <source>
        <dbReference type="Proteomes" id="UP000779900"/>
    </source>
</evidence>
<feature type="binding site" evidence="1">
    <location>
        <position position="32"/>
    </location>
    <ligand>
        <name>substrate</name>
    </ligand>
</feature>
<dbReference type="InterPro" id="IPR027417">
    <property type="entry name" value="P-loop_NTPase"/>
</dbReference>
<dbReference type="InterPro" id="IPR050566">
    <property type="entry name" value="Deoxyribonucleoside_kinase"/>
</dbReference>
<dbReference type="PANTHER" id="PTHR10513:SF46">
    <property type="entry name" value="DEOXYGUANOSINE KINASE"/>
    <property type="match status" value="1"/>
</dbReference>
<evidence type="ECO:0000256" key="1">
    <source>
        <dbReference type="PIRSR" id="PIRSR000705-2"/>
    </source>
</evidence>
<evidence type="ECO:0000256" key="2">
    <source>
        <dbReference type="PIRSR" id="PIRSR000705-3"/>
    </source>
</evidence>